<name>V6LR74_9EUKA</name>
<evidence type="ECO:0000313" key="4">
    <source>
        <dbReference type="Proteomes" id="UP000018208"/>
    </source>
</evidence>
<dbReference type="VEuPathDB" id="GiardiaDB:SS50377_20783"/>
<reference evidence="3" key="2">
    <citation type="submission" date="2020-12" db="EMBL/GenBank/DDBJ databases">
        <title>New Spironucleus salmonicida genome in near-complete chromosomes.</title>
        <authorList>
            <person name="Xu F."/>
            <person name="Kurt Z."/>
            <person name="Jimenez-Gonzalez A."/>
            <person name="Astvaldsson A."/>
            <person name="Andersson J.O."/>
            <person name="Svard S.G."/>
        </authorList>
    </citation>
    <scope>NUCLEOTIDE SEQUENCE</scope>
    <source>
        <strain evidence="3">ATCC 50377</strain>
    </source>
</reference>
<sequence>MSIELQNLEQQNEFLVKENQKLKELHQTYQIEFANYEEQIIQYEALLTEREVFSSQPCQSSVTVSDPQLERQFQEIKLKYETCQKELFTEQEKGKLALKQQQKYKSQIEKLIDTIKDLEKENYGVNQSKRTTSQEMEQLSRQVKQLEGDKKTLSDLLSQSHAKCSKMEFEVRRSNWKEQETTQDEWKLEKETKFLKAEVDRLKNENTFLKTKKTQKMNDFVADAPVADFATQMRASSNNIRRLMQ</sequence>
<organism evidence="2">
    <name type="scientific">Spironucleus salmonicida</name>
    <dbReference type="NCBI Taxonomy" id="348837"/>
    <lineage>
        <taxon>Eukaryota</taxon>
        <taxon>Metamonada</taxon>
        <taxon>Diplomonadida</taxon>
        <taxon>Hexamitidae</taxon>
        <taxon>Hexamitinae</taxon>
        <taxon>Spironucleus</taxon>
    </lineage>
</organism>
<reference evidence="2 3" key="1">
    <citation type="journal article" date="2014" name="PLoS Genet.">
        <title>The Genome of Spironucleus salmonicida Highlights a Fish Pathogen Adapted to Fluctuating Environments.</title>
        <authorList>
            <person name="Xu F."/>
            <person name="Jerlstrom-Hultqvist J."/>
            <person name="Einarsson E."/>
            <person name="Astvaldsson A."/>
            <person name="Svard S.G."/>
            <person name="Andersson J.O."/>
        </authorList>
    </citation>
    <scope>NUCLEOTIDE SEQUENCE</scope>
    <source>
        <strain evidence="3">ATCC 50377</strain>
    </source>
</reference>
<feature type="coiled-coil region" evidence="1">
    <location>
        <begin position="185"/>
        <end position="212"/>
    </location>
</feature>
<keyword evidence="4" id="KW-1185">Reference proteome</keyword>
<protein>
    <submittedName>
        <fullName evidence="2">Uncharacterized protein</fullName>
    </submittedName>
</protein>
<feature type="coiled-coil region" evidence="1">
    <location>
        <begin position="5"/>
        <end position="46"/>
    </location>
</feature>
<dbReference type="EMBL" id="KI546047">
    <property type="protein sequence ID" value="EST47110.1"/>
    <property type="molecule type" value="Genomic_DNA"/>
</dbReference>
<proteinExistence type="predicted"/>
<keyword evidence="1" id="KW-0175">Coiled coil</keyword>
<feature type="coiled-coil region" evidence="1">
    <location>
        <begin position="101"/>
        <end position="156"/>
    </location>
</feature>
<evidence type="ECO:0000256" key="1">
    <source>
        <dbReference type="SAM" id="Coils"/>
    </source>
</evidence>
<dbReference type="EMBL" id="AUWU02000001">
    <property type="protein sequence ID" value="KAH0577430.1"/>
    <property type="molecule type" value="Genomic_DNA"/>
</dbReference>
<evidence type="ECO:0000313" key="3">
    <source>
        <dbReference type="EMBL" id="KAH0577430.1"/>
    </source>
</evidence>
<dbReference type="Proteomes" id="UP000018208">
    <property type="component" value="Unassembled WGS sequence"/>
</dbReference>
<accession>V6LR74</accession>
<dbReference type="AlphaFoldDB" id="V6LR74"/>
<gene>
    <name evidence="2" type="ORF">SS50377_12816</name>
    <name evidence="3" type="ORF">SS50377_20783</name>
</gene>
<evidence type="ECO:0000313" key="2">
    <source>
        <dbReference type="EMBL" id="EST47110.1"/>
    </source>
</evidence>